<gene>
    <name evidence="6" type="ORF">C8J24_2764</name>
</gene>
<keyword evidence="4" id="KW-0411">Iron-sulfur</keyword>
<dbReference type="InterPro" id="IPR036922">
    <property type="entry name" value="Rieske_2Fe-2S_sf"/>
</dbReference>
<evidence type="ECO:0000256" key="1">
    <source>
        <dbReference type="ARBA" id="ARBA00022714"/>
    </source>
</evidence>
<evidence type="ECO:0000256" key="4">
    <source>
        <dbReference type="ARBA" id="ARBA00023014"/>
    </source>
</evidence>
<comment type="caution">
    <text evidence="6">The sequence shown here is derived from an EMBL/GenBank/DDBJ whole genome shotgun (WGS) entry which is preliminary data.</text>
</comment>
<dbReference type="GO" id="GO:0051537">
    <property type="term" value="F:2 iron, 2 sulfur cluster binding"/>
    <property type="evidence" value="ECO:0007669"/>
    <property type="project" value="UniProtKB-KW"/>
</dbReference>
<keyword evidence="3" id="KW-0408">Iron</keyword>
<dbReference type="EMBL" id="PZZN01000003">
    <property type="protein sequence ID" value="PTM44557.1"/>
    <property type="molecule type" value="Genomic_DNA"/>
</dbReference>
<dbReference type="Gene3D" id="2.102.10.10">
    <property type="entry name" value="Rieske [2Fe-2S] iron-sulphur domain"/>
    <property type="match status" value="1"/>
</dbReference>
<evidence type="ECO:0000256" key="3">
    <source>
        <dbReference type="ARBA" id="ARBA00023004"/>
    </source>
</evidence>
<dbReference type="GO" id="GO:0046872">
    <property type="term" value="F:metal ion binding"/>
    <property type="evidence" value="ECO:0007669"/>
    <property type="project" value="UniProtKB-KW"/>
</dbReference>
<keyword evidence="7" id="KW-1185">Reference proteome</keyword>
<evidence type="ECO:0000313" key="7">
    <source>
        <dbReference type="Proteomes" id="UP000240996"/>
    </source>
</evidence>
<dbReference type="Proteomes" id="UP000240996">
    <property type="component" value="Unassembled WGS sequence"/>
</dbReference>
<name>A0A2T4YMC6_9SPHN</name>
<accession>A0A2T4YMC6</accession>
<evidence type="ECO:0000259" key="5">
    <source>
        <dbReference type="PROSITE" id="PS51296"/>
    </source>
</evidence>
<proteinExistence type="predicted"/>
<reference evidence="6 7" key="1">
    <citation type="submission" date="2018-04" db="EMBL/GenBank/DDBJ databases">
        <title>Genomic Encyclopedia of Type Strains, Phase III (KMG-III): the genomes of soil and plant-associated and newly described type strains.</title>
        <authorList>
            <person name="Whitman W."/>
        </authorList>
    </citation>
    <scope>NUCLEOTIDE SEQUENCE [LARGE SCALE GENOMIC DNA]</scope>
    <source>
        <strain evidence="6 7">NW12</strain>
    </source>
</reference>
<evidence type="ECO:0000313" key="6">
    <source>
        <dbReference type="EMBL" id="PTM44557.1"/>
    </source>
</evidence>
<dbReference type="InterPro" id="IPR017941">
    <property type="entry name" value="Rieske_2Fe-2S"/>
</dbReference>
<evidence type="ECO:0000256" key="2">
    <source>
        <dbReference type="ARBA" id="ARBA00022723"/>
    </source>
</evidence>
<feature type="domain" description="Rieske" evidence="5">
    <location>
        <begin position="30"/>
        <end position="135"/>
    </location>
</feature>
<keyword evidence="2" id="KW-0479">Metal-binding</keyword>
<organism evidence="6 7">
    <name type="scientific">Sphingomonas aerolata</name>
    <dbReference type="NCBI Taxonomy" id="185951"/>
    <lineage>
        <taxon>Bacteria</taxon>
        <taxon>Pseudomonadati</taxon>
        <taxon>Pseudomonadota</taxon>
        <taxon>Alphaproteobacteria</taxon>
        <taxon>Sphingomonadales</taxon>
        <taxon>Sphingomonadaceae</taxon>
        <taxon>Sphingomonas</taxon>
    </lineage>
</organism>
<keyword evidence="1" id="KW-0001">2Fe-2S</keyword>
<dbReference type="SUPFAM" id="SSF50022">
    <property type="entry name" value="ISP domain"/>
    <property type="match status" value="1"/>
</dbReference>
<dbReference type="Pfam" id="PF00355">
    <property type="entry name" value="Rieske"/>
    <property type="match status" value="1"/>
</dbReference>
<dbReference type="PROSITE" id="PS51296">
    <property type="entry name" value="RIESKE"/>
    <property type="match status" value="1"/>
</dbReference>
<dbReference type="AlphaFoldDB" id="A0A2T4YMC6"/>
<sequence length="146" mass="15145">MTDMQGQRGDDSVVSDAPSSARLFATPAGIALGSIEAIAPGQSRGYVVQMRAGRFHGFAVRRGDGVVGYVDRCPHAGLPLARALDDYLSPNGDLIVCGWHSALFRIDDGRCVGGPCVGQALAVWPITVVDGVITTLGATAAVPDPR</sequence>
<dbReference type="CDD" id="cd03467">
    <property type="entry name" value="Rieske"/>
    <property type="match status" value="1"/>
</dbReference>
<protein>
    <submittedName>
        <fullName evidence="6">Nitrite reductase/ring-hydroxylating ferredoxin subunit</fullName>
    </submittedName>
</protein>